<dbReference type="SUPFAM" id="SSF88946">
    <property type="entry name" value="Sigma2 domain of RNA polymerase sigma factors"/>
    <property type="match status" value="1"/>
</dbReference>
<name>A0ABZ2KSC5_9BACT</name>
<dbReference type="SUPFAM" id="SSF88659">
    <property type="entry name" value="Sigma3 and sigma4 domains of RNA polymerase sigma factors"/>
    <property type="match status" value="1"/>
</dbReference>
<evidence type="ECO:0000313" key="9">
    <source>
        <dbReference type="Proteomes" id="UP001379533"/>
    </source>
</evidence>
<feature type="domain" description="RNA polymerase sigma factor 70 region 4 type 2" evidence="7">
    <location>
        <begin position="133"/>
        <end position="185"/>
    </location>
</feature>
<evidence type="ECO:0000256" key="1">
    <source>
        <dbReference type="ARBA" id="ARBA00010641"/>
    </source>
</evidence>
<evidence type="ECO:0000256" key="2">
    <source>
        <dbReference type="ARBA" id="ARBA00023015"/>
    </source>
</evidence>
<dbReference type="InterPro" id="IPR036388">
    <property type="entry name" value="WH-like_DNA-bd_sf"/>
</dbReference>
<dbReference type="Gene3D" id="1.10.1740.10">
    <property type="match status" value="1"/>
</dbReference>
<protein>
    <submittedName>
        <fullName evidence="8">RNA polymerase sigma factor</fullName>
    </submittedName>
</protein>
<evidence type="ECO:0000256" key="5">
    <source>
        <dbReference type="ARBA" id="ARBA00023163"/>
    </source>
</evidence>
<dbReference type="PANTHER" id="PTHR43133">
    <property type="entry name" value="RNA POLYMERASE ECF-TYPE SIGMA FACTO"/>
    <property type="match status" value="1"/>
</dbReference>
<dbReference type="PANTHER" id="PTHR43133:SF8">
    <property type="entry name" value="RNA POLYMERASE SIGMA FACTOR HI_1459-RELATED"/>
    <property type="match status" value="1"/>
</dbReference>
<keyword evidence="9" id="KW-1185">Reference proteome</keyword>
<keyword evidence="5" id="KW-0804">Transcription</keyword>
<evidence type="ECO:0000256" key="3">
    <source>
        <dbReference type="ARBA" id="ARBA00023082"/>
    </source>
</evidence>
<dbReference type="RefSeq" id="WP_394850520.1">
    <property type="nucleotide sequence ID" value="NZ_CP089982.1"/>
</dbReference>
<reference evidence="8 9" key="1">
    <citation type="submission" date="2021-12" db="EMBL/GenBank/DDBJ databases">
        <title>Discovery of the Pendulisporaceae a myxobacterial family with distinct sporulation behavior and unique specialized metabolism.</title>
        <authorList>
            <person name="Garcia R."/>
            <person name="Popoff A."/>
            <person name="Bader C.D."/>
            <person name="Loehr J."/>
            <person name="Walesch S."/>
            <person name="Walt C."/>
            <person name="Boldt J."/>
            <person name="Bunk B."/>
            <person name="Haeckl F.J.F.P.J."/>
            <person name="Gunesch A.P."/>
            <person name="Birkelbach J."/>
            <person name="Nuebel U."/>
            <person name="Pietschmann T."/>
            <person name="Bach T."/>
            <person name="Mueller R."/>
        </authorList>
    </citation>
    <scope>NUCLEOTIDE SEQUENCE [LARGE SCALE GENOMIC DNA]</scope>
    <source>
        <strain evidence="8 9">MSr12523</strain>
    </source>
</reference>
<dbReference type="Gene3D" id="1.10.10.10">
    <property type="entry name" value="Winged helix-like DNA-binding domain superfamily/Winged helix DNA-binding domain"/>
    <property type="match status" value="1"/>
</dbReference>
<dbReference type="InterPro" id="IPR013325">
    <property type="entry name" value="RNA_pol_sigma_r2"/>
</dbReference>
<dbReference type="Pfam" id="PF04542">
    <property type="entry name" value="Sigma70_r2"/>
    <property type="match status" value="1"/>
</dbReference>
<sequence length="193" mass="22253">MALLQMVLTETPPADAATDVALVAALRRREAHAFDELYRRYHTRLWRFLVRLGGAHVAEDLFQDTWLAVAKHAAHLQEDTDFAAWIFTVARNRYLSHRRWAFVDRMRREWFGKEPSTPVVGPERAAVTRQETERVEHALETLAPIHREVLLLVVVEGLSTEQVGKILDLQSEAVRKRLSRARAALAERLEERT</sequence>
<dbReference type="InterPro" id="IPR013249">
    <property type="entry name" value="RNA_pol_sigma70_r4_t2"/>
</dbReference>
<evidence type="ECO:0000256" key="4">
    <source>
        <dbReference type="ARBA" id="ARBA00023125"/>
    </source>
</evidence>
<evidence type="ECO:0000259" key="7">
    <source>
        <dbReference type="Pfam" id="PF08281"/>
    </source>
</evidence>
<dbReference type="Pfam" id="PF08281">
    <property type="entry name" value="Sigma70_r4_2"/>
    <property type="match status" value="1"/>
</dbReference>
<dbReference type="NCBIfam" id="TIGR02937">
    <property type="entry name" value="sigma70-ECF"/>
    <property type="match status" value="1"/>
</dbReference>
<keyword evidence="4" id="KW-0238">DNA-binding</keyword>
<dbReference type="EMBL" id="CP089982">
    <property type="protein sequence ID" value="WXA99879.1"/>
    <property type="molecule type" value="Genomic_DNA"/>
</dbReference>
<proteinExistence type="inferred from homology"/>
<keyword evidence="2" id="KW-0805">Transcription regulation</keyword>
<dbReference type="InterPro" id="IPR039425">
    <property type="entry name" value="RNA_pol_sigma-70-like"/>
</dbReference>
<evidence type="ECO:0000259" key="6">
    <source>
        <dbReference type="Pfam" id="PF04542"/>
    </source>
</evidence>
<dbReference type="InterPro" id="IPR007627">
    <property type="entry name" value="RNA_pol_sigma70_r2"/>
</dbReference>
<feature type="domain" description="RNA polymerase sigma-70 region 2" evidence="6">
    <location>
        <begin position="37"/>
        <end position="99"/>
    </location>
</feature>
<evidence type="ECO:0000313" key="8">
    <source>
        <dbReference type="EMBL" id="WXA99879.1"/>
    </source>
</evidence>
<gene>
    <name evidence="8" type="ORF">LZC95_24070</name>
</gene>
<accession>A0ABZ2KSC5</accession>
<organism evidence="8 9">
    <name type="scientific">Pendulispora brunnea</name>
    <dbReference type="NCBI Taxonomy" id="2905690"/>
    <lineage>
        <taxon>Bacteria</taxon>
        <taxon>Pseudomonadati</taxon>
        <taxon>Myxococcota</taxon>
        <taxon>Myxococcia</taxon>
        <taxon>Myxococcales</taxon>
        <taxon>Sorangiineae</taxon>
        <taxon>Pendulisporaceae</taxon>
        <taxon>Pendulispora</taxon>
    </lineage>
</organism>
<keyword evidence="3" id="KW-0731">Sigma factor</keyword>
<comment type="similarity">
    <text evidence="1">Belongs to the sigma-70 factor family. ECF subfamily.</text>
</comment>
<dbReference type="InterPro" id="IPR014284">
    <property type="entry name" value="RNA_pol_sigma-70_dom"/>
</dbReference>
<dbReference type="Proteomes" id="UP001379533">
    <property type="component" value="Chromosome"/>
</dbReference>
<dbReference type="InterPro" id="IPR013324">
    <property type="entry name" value="RNA_pol_sigma_r3/r4-like"/>
</dbReference>